<evidence type="ECO:0000256" key="1">
    <source>
        <dbReference type="SAM" id="MobiDB-lite"/>
    </source>
</evidence>
<sequence length="119" mass="12767">MAVDGDARVTQAVELLRKAGLLDLLIRGSGEAGRLMRKESAGVAVVVQGGEVKDSGAPSTAPRTRGEEKAWPRMARPTPARDVNSAAARRPSMTSAAHRVREQGTASGQEHHFTHWQFV</sequence>
<comment type="caution">
    <text evidence="2">The sequence shown here is derived from an EMBL/GenBank/DDBJ whole genome shotgun (WGS) entry which is preliminary data.</text>
</comment>
<organism evidence="2 3">
    <name type="scientific">Pleurodeles waltl</name>
    <name type="common">Iberian ribbed newt</name>
    <dbReference type="NCBI Taxonomy" id="8319"/>
    <lineage>
        <taxon>Eukaryota</taxon>
        <taxon>Metazoa</taxon>
        <taxon>Chordata</taxon>
        <taxon>Craniata</taxon>
        <taxon>Vertebrata</taxon>
        <taxon>Euteleostomi</taxon>
        <taxon>Amphibia</taxon>
        <taxon>Batrachia</taxon>
        <taxon>Caudata</taxon>
        <taxon>Salamandroidea</taxon>
        <taxon>Salamandridae</taxon>
        <taxon>Pleurodelinae</taxon>
        <taxon>Pleurodeles</taxon>
    </lineage>
</organism>
<reference evidence="2" key="1">
    <citation type="journal article" date="2022" name="bioRxiv">
        <title>Sequencing and chromosome-scale assembly of the giantPleurodeles waltlgenome.</title>
        <authorList>
            <person name="Brown T."/>
            <person name="Elewa A."/>
            <person name="Iarovenko S."/>
            <person name="Subramanian E."/>
            <person name="Araus A.J."/>
            <person name="Petzold A."/>
            <person name="Susuki M."/>
            <person name="Suzuki K.-i.T."/>
            <person name="Hayashi T."/>
            <person name="Toyoda A."/>
            <person name="Oliveira C."/>
            <person name="Osipova E."/>
            <person name="Leigh N.D."/>
            <person name="Simon A."/>
            <person name="Yun M.H."/>
        </authorList>
    </citation>
    <scope>NUCLEOTIDE SEQUENCE</scope>
    <source>
        <strain evidence="2">20211129_DDA</strain>
        <tissue evidence="2">Liver</tissue>
    </source>
</reference>
<evidence type="ECO:0000313" key="2">
    <source>
        <dbReference type="EMBL" id="KAJ1082505.1"/>
    </source>
</evidence>
<keyword evidence="3" id="KW-1185">Reference proteome</keyword>
<name>A0AAV7L448_PLEWA</name>
<evidence type="ECO:0000313" key="3">
    <source>
        <dbReference type="Proteomes" id="UP001066276"/>
    </source>
</evidence>
<protein>
    <submittedName>
        <fullName evidence="2">Uncharacterized protein</fullName>
    </submittedName>
</protein>
<gene>
    <name evidence="2" type="ORF">NDU88_002670</name>
</gene>
<dbReference type="Proteomes" id="UP001066276">
    <property type="component" value="Chromosome 12"/>
</dbReference>
<feature type="region of interest" description="Disordered" evidence="1">
    <location>
        <begin position="52"/>
        <end position="119"/>
    </location>
</feature>
<proteinExistence type="predicted"/>
<dbReference type="AlphaFoldDB" id="A0AAV7L448"/>
<dbReference type="EMBL" id="JANPWB010000016">
    <property type="protein sequence ID" value="KAJ1082505.1"/>
    <property type="molecule type" value="Genomic_DNA"/>
</dbReference>
<accession>A0AAV7L448</accession>